<accession>A0AAD5Y5E6</accession>
<evidence type="ECO:0000256" key="11">
    <source>
        <dbReference type="ARBA" id="ARBA00022737"/>
    </source>
</evidence>
<dbReference type="Gene3D" id="3.60.10.10">
    <property type="entry name" value="Endonuclease/exonuclease/phosphatase"/>
    <property type="match status" value="1"/>
</dbReference>
<evidence type="ECO:0000256" key="9">
    <source>
        <dbReference type="ARBA" id="ARBA00022722"/>
    </source>
</evidence>
<dbReference type="FunFam" id="1.10.150.20:FF:000009">
    <property type="entry name" value="Flap endonuclease 1"/>
    <property type="match status" value="1"/>
</dbReference>
<evidence type="ECO:0000256" key="18">
    <source>
        <dbReference type="ARBA" id="ARBA00023015"/>
    </source>
</evidence>
<evidence type="ECO:0000256" key="16">
    <source>
        <dbReference type="ARBA" id="ARBA00022842"/>
    </source>
</evidence>
<evidence type="ECO:0000256" key="20">
    <source>
        <dbReference type="ARBA" id="ARBA00023163"/>
    </source>
</evidence>
<dbReference type="InterPro" id="IPR036279">
    <property type="entry name" value="5-3_exonuclease_C_sf"/>
</dbReference>
<dbReference type="PRINTS" id="PR00853">
    <property type="entry name" value="XPGRADSUPER"/>
</dbReference>
<comment type="subcellular location">
    <subcellularLocation>
        <location evidence="3">Cytoplasm</location>
    </subcellularLocation>
    <subcellularLocation>
        <location evidence="2 24">Mitochondrion</location>
    </subcellularLocation>
    <subcellularLocation>
        <location evidence="24">Nucleus</location>
        <location evidence="24">Nucleolus</location>
    </subcellularLocation>
    <subcellularLocation>
        <location evidence="24">Nucleus</location>
        <location evidence="24">Nucleoplasm</location>
    </subcellularLocation>
    <text evidence="24">Resides mostly in the nucleoli and relocalizes to the nucleoplasm upon DNA damage.</text>
</comment>
<dbReference type="SMART" id="SM00279">
    <property type="entry name" value="HhH2"/>
    <property type="match status" value="1"/>
</dbReference>
<evidence type="ECO:0000256" key="21">
    <source>
        <dbReference type="ARBA" id="ARBA00023204"/>
    </source>
</evidence>
<dbReference type="GO" id="GO:0005730">
    <property type="term" value="C:nucleolus"/>
    <property type="evidence" value="ECO:0007669"/>
    <property type="project" value="UniProtKB-SubCell"/>
</dbReference>
<evidence type="ECO:0000256" key="17">
    <source>
        <dbReference type="ARBA" id="ARBA00022884"/>
    </source>
</evidence>
<dbReference type="InterPro" id="IPR029060">
    <property type="entry name" value="PIN-like_dom_sf"/>
</dbReference>
<keyword evidence="20" id="KW-0804">Transcription</keyword>
<dbReference type="GO" id="GO:0003677">
    <property type="term" value="F:DNA binding"/>
    <property type="evidence" value="ECO:0007669"/>
    <property type="project" value="UniProtKB-UniRule"/>
</dbReference>
<evidence type="ECO:0000259" key="26">
    <source>
        <dbReference type="SMART" id="SM00485"/>
    </source>
</evidence>
<dbReference type="PANTHER" id="PTHR12121">
    <property type="entry name" value="CARBON CATABOLITE REPRESSOR PROTEIN 4"/>
    <property type="match status" value="1"/>
</dbReference>
<dbReference type="PROSITE" id="PS00841">
    <property type="entry name" value="XPG_1"/>
    <property type="match status" value="1"/>
</dbReference>
<keyword evidence="6 24" id="KW-0597">Phosphoprotein</keyword>
<proteinExistence type="inferred from homology"/>
<evidence type="ECO:0000256" key="5">
    <source>
        <dbReference type="ARBA" id="ARBA00022490"/>
    </source>
</evidence>
<dbReference type="Pfam" id="PF00752">
    <property type="entry name" value="XPG_N"/>
    <property type="match status" value="1"/>
</dbReference>
<feature type="domain" description="XPG N-terminal" evidence="26">
    <location>
        <begin position="1"/>
        <end position="108"/>
    </location>
</feature>
<evidence type="ECO:0000256" key="23">
    <source>
        <dbReference type="ARBA" id="ARBA00034726"/>
    </source>
</evidence>
<protein>
    <recommendedName>
        <fullName evidence="24">Flap endonuclease 1</fullName>
        <shortName evidence="24">FEN-1</shortName>
        <ecNumber evidence="24">3.1.-.-</ecNumber>
    </recommendedName>
    <alternativeName>
        <fullName evidence="24">Flap structure-specific endonuclease 1</fullName>
    </alternativeName>
</protein>
<evidence type="ECO:0000256" key="13">
    <source>
        <dbReference type="ARBA" id="ARBA00022763"/>
    </source>
</evidence>
<comment type="similarity">
    <text evidence="4">Belongs to the CCR4/nocturin family.</text>
</comment>
<dbReference type="SUPFAM" id="SSF56219">
    <property type="entry name" value="DNase I-like"/>
    <property type="match status" value="1"/>
</dbReference>
<dbReference type="GO" id="GO:0004535">
    <property type="term" value="F:poly(A)-specific ribonuclease activity"/>
    <property type="evidence" value="ECO:0007669"/>
    <property type="project" value="UniProtKB-EC"/>
</dbReference>
<keyword evidence="14 24" id="KW-0378">Hydrolase</keyword>
<evidence type="ECO:0000256" key="12">
    <source>
        <dbReference type="ARBA" id="ARBA00022759"/>
    </source>
</evidence>
<dbReference type="GO" id="GO:0008409">
    <property type="term" value="F:5'-3' exonuclease activity"/>
    <property type="evidence" value="ECO:0007669"/>
    <property type="project" value="UniProtKB-UniRule"/>
</dbReference>
<evidence type="ECO:0000256" key="6">
    <source>
        <dbReference type="ARBA" id="ARBA00022553"/>
    </source>
</evidence>
<evidence type="ECO:0000256" key="24">
    <source>
        <dbReference type="HAMAP-Rule" id="MF_03140"/>
    </source>
</evidence>
<evidence type="ECO:0000256" key="1">
    <source>
        <dbReference type="ARBA" id="ARBA00001663"/>
    </source>
</evidence>
<dbReference type="InterPro" id="IPR003591">
    <property type="entry name" value="Leu-rich_rpt_typical-subtyp"/>
</dbReference>
<dbReference type="GO" id="GO:0003723">
    <property type="term" value="F:RNA binding"/>
    <property type="evidence" value="ECO:0007669"/>
    <property type="project" value="UniProtKB-KW"/>
</dbReference>
<evidence type="ECO:0000256" key="15">
    <source>
        <dbReference type="ARBA" id="ARBA00022839"/>
    </source>
</evidence>
<dbReference type="GO" id="GO:0006284">
    <property type="term" value="P:base-excision repair"/>
    <property type="evidence" value="ECO:0007669"/>
    <property type="project" value="UniProtKB-UniRule"/>
</dbReference>
<keyword evidence="10 24" id="KW-0479">Metal-binding</keyword>
<dbReference type="InterPro" id="IPR006085">
    <property type="entry name" value="XPG_DNA_repair_N"/>
</dbReference>
<dbReference type="Gene3D" id="1.10.150.20">
    <property type="entry name" value="5' to 3' exonuclease, C-terminal subdomain"/>
    <property type="match status" value="1"/>
</dbReference>
<dbReference type="InterPro" id="IPR032675">
    <property type="entry name" value="LRR_dom_sf"/>
</dbReference>
<keyword evidence="18" id="KW-0805">Transcription regulation</keyword>
<dbReference type="InterPro" id="IPR006086">
    <property type="entry name" value="XPG-I_dom"/>
</dbReference>
<dbReference type="SUPFAM" id="SSF88723">
    <property type="entry name" value="PIN domain-like"/>
    <property type="match status" value="1"/>
</dbReference>
<keyword evidence="19 24" id="KW-0496">Mitochondrion</keyword>
<dbReference type="EC" id="3.1.-.-" evidence="24"/>
<name>A0AAD5Y5E6_9FUNG</name>
<evidence type="ECO:0000256" key="22">
    <source>
        <dbReference type="ARBA" id="ARBA00023242"/>
    </source>
</evidence>
<dbReference type="CDD" id="cd09907">
    <property type="entry name" value="H3TH_FEN1-Euk"/>
    <property type="match status" value="1"/>
</dbReference>
<keyword evidence="15 24" id="KW-0269">Exonuclease</keyword>
<dbReference type="CDD" id="cd09867">
    <property type="entry name" value="PIN_FEN1"/>
    <property type="match status" value="1"/>
</dbReference>
<dbReference type="FunFam" id="3.40.50.1010:FF:000003">
    <property type="entry name" value="Flap endonuclease 1"/>
    <property type="match status" value="1"/>
</dbReference>
<keyword evidence="17" id="KW-0694">RNA-binding</keyword>
<dbReference type="Pfam" id="PF03372">
    <property type="entry name" value="Exo_endo_phos"/>
    <property type="match status" value="1"/>
</dbReference>
<dbReference type="SUPFAM" id="SSF52058">
    <property type="entry name" value="L domain-like"/>
    <property type="match status" value="1"/>
</dbReference>
<dbReference type="InterPro" id="IPR001611">
    <property type="entry name" value="Leu-rich_rpt"/>
</dbReference>
<dbReference type="PROSITE" id="PS51450">
    <property type="entry name" value="LRR"/>
    <property type="match status" value="1"/>
</dbReference>
<evidence type="ECO:0000256" key="3">
    <source>
        <dbReference type="ARBA" id="ARBA00004496"/>
    </source>
</evidence>
<dbReference type="CDD" id="cd09097">
    <property type="entry name" value="Deadenylase_CCR4"/>
    <property type="match status" value="1"/>
</dbReference>
<dbReference type="InterPro" id="IPR050410">
    <property type="entry name" value="CCR4/nocturin_mRNA_transcr"/>
</dbReference>
<comment type="similarity">
    <text evidence="23 24">Belongs to the XPG/RAD2 endonuclease family. FEN1 subfamily.</text>
</comment>
<comment type="cofactor">
    <cofactor evidence="24">
        <name>Mg(2+)</name>
        <dbReference type="ChEBI" id="CHEBI:18420"/>
    </cofactor>
    <text evidence="24">Binds 2 magnesium ions per subunit. They probably participate in the reaction catalyzed by the enzyme. May bind an additional third magnesium ion after substrate binding.</text>
</comment>
<dbReference type="EMBL" id="JADGKB010000012">
    <property type="protein sequence ID" value="KAJ3260348.1"/>
    <property type="molecule type" value="Genomic_DNA"/>
</dbReference>
<gene>
    <name evidence="27" type="primary">FEN1</name>
    <name evidence="27" type="ORF">HK103_000983</name>
</gene>
<dbReference type="GO" id="GO:0000287">
    <property type="term" value="F:magnesium ion binding"/>
    <property type="evidence" value="ECO:0007669"/>
    <property type="project" value="UniProtKB-UniRule"/>
</dbReference>
<dbReference type="InterPro" id="IPR023426">
    <property type="entry name" value="Flap_endonuc"/>
</dbReference>
<evidence type="ECO:0000256" key="10">
    <source>
        <dbReference type="ARBA" id="ARBA00022723"/>
    </source>
</evidence>
<evidence type="ECO:0000256" key="8">
    <source>
        <dbReference type="ARBA" id="ARBA00022705"/>
    </source>
</evidence>
<keyword evidence="7" id="KW-0433">Leucine-rich repeat</keyword>
<organism evidence="27 28">
    <name type="scientific">Boothiomyces macroporosus</name>
    <dbReference type="NCBI Taxonomy" id="261099"/>
    <lineage>
        <taxon>Eukaryota</taxon>
        <taxon>Fungi</taxon>
        <taxon>Fungi incertae sedis</taxon>
        <taxon>Chytridiomycota</taxon>
        <taxon>Chytridiomycota incertae sedis</taxon>
        <taxon>Chytridiomycetes</taxon>
        <taxon>Rhizophydiales</taxon>
        <taxon>Terramycetaceae</taxon>
        <taxon>Boothiomyces</taxon>
    </lineage>
</organism>
<dbReference type="InterPro" id="IPR005135">
    <property type="entry name" value="Endo/exonuclease/phosphatase"/>
</dbReference>
<keyword evidence="11" id="KW-0677">Repeat</keyword>
<dbReference type="InterPro" id="IPR019974">
    <property type="entry name" value="XPG_CS"/>
</dbReference>
<reference evidence="27" key="1">
    <citation type="submission" date="2020-05" db="EMBL/GenBank/DDBJ databases">
        <title>Phylogenomic resolution of chytrid fungi.</title>
        <authorList>
            <person name="Stajich J.E."/>
            <person name="Amses K."/>
            <person name="Simmons R."/>
            <person name="Seto K."/>
            <person name="Myers J."/>
            <person name="Bonds A."/>
            <person name="Quandt C.A."/>
            <person name="Barry K."/>
            <person name="Liu P."/>
            <person name="Grigoriev I."/>
            <person name="Longcore J.E."/>
            <person name="James T.Y."/>
        </authorList>
    </citation>
    <scope>NUCLEOTIDE SEQUENCE</scope>
    <source>
        <strain evidence="27">PLAUS21</strain>
    </source>
</reference>
<dbReference type="SUPFAM" id="SSF47807">
    <property type="entry name" value="5' to 3' exonuclease, C-terminal subdomain"/>
    <property type="match status" value="1"/>
</dbReference>
<comment type="catalytic activity">
    <reaction evidence="1">
        <text>Exonucleolytic cleavage of poly(A) to 5'-AMP.</text>
        <dbReference type="EC" id="3.1.13.4"/>
    </reaction>
</comment>
<evidence type="ECO:0000256" key="2">
    <source>
        <dbReference type="ARBA" id="ARBA00004173"/>
    </source>
</evidence>
<dbReference type="Gene3D" id="3.40.50.1010">
    <property type="entry name" value="5'-nuclease"/>
    <property type="match status" value="1"/>
</dbReference>
<keyword evidence="12 24" id="KW-0255">Endonuclease</keyword>
<keyword evidence="13 24" id="KW-0227">DNA damage</keyword>
<dbReference type="Proteomes" id="UP001210925">
    <property type="component" value="Unassembled WGS sequence"/>
</dbReference>
<dbReference type="InterPro" id="IPR006084">
    <property type="entry name" value="XPG/Rad2"/>
</dbReference>
<dbReference type="SMART" id="SM00485">
    <property type="entry name" value="XPGN"/>
    <property type="match status" value="1"/>
</dbReference>
<evidence type="ECO:0000259" key="25">
    <source>
        <dbReference type="SMART" id="SM00484"/>
    </source>
</evidence>
<dbReference type="SMART" id="SM00484">
    <property type="entry name" value="XPGI"/>
    <property type="match status" value="1"/>
</dbReference>
<feature type="domain" description="XPG-I" evidence="25">
    <location>
        <begin position="140"/>
        <end position="212"/>
    </location>
</feature>
<keyword evidence="28" id="KW-1185">Reference proteome</keyword>
<dbReference type="HAMAP" id="MF_00614">
    <property type="entry name" value="Fen"/>
    <property type="match status" value="1"/>
</dbReference>
<keyword evidence="8 24" id="KW-0235">DNA replication</keyword>
<dbReference type="GO" id="GO:0005739">
    <property type="term" value="C:mitochondrion"/>
    <property type="evidence" value="ECO:0007669"/>
    <property type="project" value="UniProtKB-SubCell"/>
</dbReference>
<dbReference type="InterPro" id="IPR008918">
    <property type="entry name" value="HhH2"/>
</dbReference>
<dbReference type="Pfam" id="PF00867">
    <property type="entry name" value="XPG_I"/>
    <property type="match status" value="1"/>
</dbReference>
<dbReference type="InterPro" id="IPR036691">
    <property type="entry name" value="Endo/exonu/phosph_ase_sf"/>
</dbReference>
<dbReference type="PANTHER" id="PTHR12121:SF100">
    <property type="entry name" value="POLY(A)-SPECIFIC RIBONUCLEASE"/>
    <property type="match status" value="1"/>
</dbReference>
<sequence length="925" mass="104101">MGIHGLTKVIGDHAAAALASNEIKNYFGRKVAIDASMSIYQFLIAVRSTDGNQLTNESGDTTSHLMGILYRTVRMVENGIKPCYVFDGKPPAMKSEELAKRGIKRAEATKEMEKAQETGDQENIDKFSRRTVKECQKLLDLMGIPWINAPCEAEAQCAALAKAGKVYGVGSEDMDTLTFGAPVLLRHLTFSEAKKMPISEIHFQKILEGLEFTHDEFIDLCILLGCDYCDSIRGIGPHRAVQLMKEHRSIEKILKTLDPKKYPVPENWPYQEARKLFKEPEVTDPSTVDLKWKAPDEEGIVDFLVNEKQFNEERVRKTVQRMKKSQSQSTQGRLDGFFKVLPKDPATQKRKIMLNMHSSMNGNSSGISGTMGHVGQKHYLQIEAAQKARMSSSAHYHARIAASQSRMNNSNIVINPNPAPVDLGSDANLTPTALPQPVTSNWTALDMGGMMINNLNSGLFAYKFLTALYLNHNNLTVLPAEISKLTCLTHLNLTGNKLTVLPVELGLVVTLKELLLFDNQIQYIPQEFGQLYQLELLGLEGNPIGEPINSMINEVGTRDVIVYLRDTCPCPPQPADREWLEIEENTNNSSDSFTIMCYNTLCEKYASPATYGYTPNWALNWDYRKDLLIHEILNYNADIVCLQEVETRQYDEFFKEQLAQHDYDGQFSPKSRARTMGELDRVQVDGCATMYKSQKFKLLEKKLIEFQQVAMSRPDLRRSDDVLNRVMIKDNIALILLLESKETGAKILVANAHLHWDPAYSDVKVIQTALLVEEVERLSNQWAKTYNGSQSILLCGDFNSLPDSGVVEFLKEGSISPEHGDLSSYNYHNFIERGLKHNLNLKSAYSYCEDLEFTNFTPMFKGIIDYIWYDTGSLITTGLLGGVDKSYAANTVGFPNPHHPSDHIPLIVSMRIKNSANITRKVSFK</sequence>
<keyword evidence="5" id="KW-0963">Cytoplasm</keyword>
<dbReference type="GO" id="GO:0017108">
    <property type="term" value="F:5'-flap endonuclease activity"/>
    <property type="evidence" value="ECO:0007669"/>
    <property type="project" value="UniProtKB-UniRule"/>
</dbReference>
<keyword evidence="22 24" id="KW-0539">Nucleus</keyword>
<evidence type="ECO:0000256" key="14">
    <source>
        <dbReference type="ARBA" id="ARBA00022801"/>
    </source>
</evidence>
<comment type="function">
    <text evidence="24">Structure-specific nuclease with 5'-flap endonuclease and 5'-3' exonuclease activities involved in DNA replication and repair. During DNA replication, cleaves the 5'-overhanging flap structure that is generated by displacement synthesis when DNA polymerase encounters the 5'-end of a downstream Okazaki fragment. It enters the flap from the 5'-end and then tracks to cleave the flap base, leaving a nick for ligation. Also involved in the long patch base excision repair (LP-BER) pathway, by cleaving within the apurinic/apyrimidinic (AP) site-terminated flap. Acts as a genome stabilization factor that prevents flaps from equilibrating into structures that lead to duplications and deletions. Also possesses 5'-3' exonuclease activity on nicked or gapped double-stranded DNA, and exhibits RNase H activity. Also involved in replication and repair of rDNA and in repairing mitochondrial DNA.</text>
</comment>
<dbReference type="Gene3D" id="3.80.10.10">
    <property type="entry name" value="Ribonuclease Inhibitor"/>
    <property type="match status" value="1"/>
</dbReference>
<dbReference type="GO" id="GO:0005654">
    <property type="term" value="C:nucleoplasm"/>
    <property type="evidence" value="ECO:0007669"/>
    <property type="project" value="UniProtKB-SubCell"/>
</dbReference>
<evidence type="ECO:0000256" key="7">
    <source>
        <dbReference type="ARBA" id="ARBA00022614"/>
    </source>
</evidence>
<dbReference type="AlphaFoldDB" id="A0AAD5Y5E6"/>
<keyword evidence="9 24" id="KW-0540">Nuclease</keyword>
<keyword evidence="16 24" id="KW-0460">Magnesium</keyword>
<evidence type="ECO:0000256" key="19">
    <source>
        <dbReference type="ARBA" id="ARBA00023128"/>
    </source>
</evidence>
<keyword evidence="21 24" id="KW-0234">DNA repair</keyword>
<evidence type="ECO:0000313" key="28">
    <source>
        <dbReference type="Proteomes" id="UP001210925"/>
    </source>
</evidence>
<dbReference type="SMART" id="SM00369">
    <property type="entry name" value="LRR_TYP"/>
    <property type="match status" value="3"/>
</dbReference>
<dbReference type="GO" id="GO:0043137">
    <property type="term" value="P:DNA replication, removal of RNA primer"/>
    <property type="evidence" value="ECO:0007669"/>
    <property type="project" value="UniProtKB-UniRule"/>
</dbReference>
<comment type="caution">
    <text evidence="27">The sequence shown here is derived from an EMBL/GenBank/DDBJ whole genome shotgun (WGS) entry which is preliminary data.</text>
</comment>
<evidence type="ECO:0000256" key="4">
    <source>
        <dbReference type="ARBA" id="ARBA00010774"/>
    </source>
</evidence>
<evidence type="ECO:0000313" key="27">
    <source>
        <dbReference type="EMBL" id="KAJ3260348.1"/>
    </source>
</evidence>